<gene>
    <name evidence="1" type="ORF">H7B90_00630</name>
</gene>
<reference evidence="1 2" key="1">
    <citation type="submission" date="2020-08" db="EMBL/GenBank/DDBJ databases">
        <title>Cohnella phylogeny.</title>
        <authorList>
            <person name="Dunlap C."/>
        </authorList>
    </citation>
    <scope>NUCLEOTIDE SEQUENCE [LARGE SCALE GENOMIC DNA]</scope>
    <source>
        <strain evidence="1 2">DSM 25239</strain>
    </source>
</reference>
<evidence type="ECO:0000313" key="1">
    <source>
        <dbReference type="EMBL" id="MBB6689896.1"/>
    </source>
</evidence>
<sequence>MKKITMVFIAAMVLLLGVNVVPQKSFAAVDFSGGLLDKLKAAQGLNTVIIRTQLTDNDETTSISLSADGSSDFNHLIRVPLVRVDVASITGYRLKAATGVQLEFCDHTGKVISTISNPDVNGNLSAVSNLNGVAYVQIHNVQSTARDVFEINLYGTLDHNTPSDLVAIKGENKVTLSWKEDVASYMKFRVKRATESGGPYITLAEDLTSKSYIDTQVTEGKTYYYVITSYYLDRESLPSNEVKITFDTSPSVLLTLYISGGLIKEYDLSAVELRDFLDWYDAKDAGTGPAKYAFTKSWNKGPFKARTEYVIFDKILTFDVDEYDPVQ</sequence>
<keyword evidence="2" id="KW-1185">Reference proteome</keyword>
<organism evidence="1 2">
    <name type="scientific">Cohnella xylanilytica</name>
    <dbReference type="NCBI Taxonomy" id="557555"/>
    <lineage>
        <taxon>Bacteria</taxon>
        <taxon>Bacillati</taxon>
        <taxon>Bacillota</taxon>
        <taxon>Bacilli</taxon>
        <taxon>Bacillales</taxon>
        <taxon>Paenibacillaceae</taxon>
        <taxon>Cohnella</taxon>
    </lineage>
</organism>
<name>A0A841TNJ5_9BACL</name>
<comment type="caution">
    <text evidence="1">The sequence shown here is derived from an EMBL/GenBank/DDBJ whole genome shotgun (WGS) entry which is preliminary data.</text>
</comment>
<dbReference type="AlphaFoldDB" id="A0A841TNJ5"/>
<accession>A0A841TNJ5</accession>
<dbReference type="SUPFAM" id="SSF49265">
    <property type="entry name" value="Fibronectin type III"/>
    <property type="match status" value="1"/>
</dbReference>
<proteinExistence type="predicted"/>
<dbReference type="RefSeq" id="WP_185133922.1">
    <property type="nucleotide sequence ID" value="NZ_JACJVR010000002.1"/>
</dbReference>
<dbReference type="InterPro" id="IPR013783">
    <property type="entry name" value="Ig-like_fold"/>
</dbReference>
<dbReference type="InterPro" id="IPR003961">
    <property type="entry name" value="FN3_dom"/>
</dbReference>
<dbReference type="Proteomes" id="UP000553776">
    <property type="component" value="Unassembled WGS sequence"/>
</dbReference>
<dbReference type="EMBL" id="JACJVR010000002">
    <property type="protein sequence ID" value="MBB6689896.1"/>
    <property type="molecule type" value="Genomic_DNA"/>
</dbReference>
<protein>
    <submittedName>
        <fullName evidence="1">Fibronectin type III domain-containing protein</fullName>
    </submittedName>
</protein>
<dbReference type="InterPro" id="IPR036116">
    <property type="entry name" value="FN3_sf"/>
</dbReference>
<evidence type="ECO:0000313" key="2">
    <source>
        <dbReference type="Proteomes" id="UP000553776"/>
    </source>
</evidence>
<dbReference type="CDD" id="cd00063">
    <property type="entry name" value="FN3"/>
    <property type="match status" value="1"/>
</dbReference>
<dbReference type="Gene3D" id="2.60.40.10">
    <property type="entry name" value="Immunoglobulins"/>
    <property type="match status" value="1"/>
</dbReference>